<evidence type="ECO:0000256" key="12">
    <source>
        <dbReference type="ARBA" id="ARBA00022777"/>
    </source>
</evidence>
<keyword evidence="15" id="KW-0902">Two-component regulatory system</keyword>
<dbReference type="SMART" id="SM00387">
    <property type="entry name" value="HATPase_c"/>
    <property type="match status" value="1"/>
</dbReference>
<dbReference type="GO" id="GO:0046983">
    <property type="term" value="F:protein dimerization activity"/>
    <property type="evidence" value="ECO:0007669"/>
    <property type="project" value="InterPro"/>
</dbReference>
<sequence length="429" mass="44837">MHGRVRAPSADRWEFWVRSLRGWDVVFYAMTAVAGVSIAVEVANARDAVVAVVGLVALVVAYLALARRGALRGDVRLTRPYLAVLVAVVVLELGLSELGAVLLFVGYSQIWYFAVTRLEGVLWSVALTLAFVGAMLARDPGRVADAQGVAELVGGAGTGLVFAIALGLWITWMSEQSEQRQHLVEQLGAAQAELASTHHAAGVLEERARLAQEIHDTLAQGFTSVVMLAQAASAELALDRTGSAADRLDQIEAVARDNLAQARALVAAFGPPELESGSLADALTRLGARFESETRVRVEVAGLDALGAVGPEQSVVLLRAAQEALANVRKHAGARHVRLSVARDARDVRLEVADDGRGLPSDVVEGVGLRGMRERADAGGGSLEVVAAPGGGTRVLMTLPAGAGPASAVPASAVPANAVRDDDETGERS</sequence>
<organism evidence="22 23">
    <name type="scientific">Cellulomonas biazotea</name>
    <dbReference type="NCBI Taxonomy" id="1709"/>
    <lineage>
        <taxon>Bacteria</taxon>
        <taxon>Bacillati</taxon>
        <taxon>Actinomycetota</taxon>
        <taxon>Actinomycetes</taxon>
        <taxon>Micrococcales</taxon>
        <taxon>Cellulomonadaceae</taxon>
        <taxon>Cellulomonas</taxon>
    </lineage>
</organism>
<evidence type="ECO:0000256" key="14">
    <source>
        <dbReference type="ARBA" id="ARBA00023004"/>
    </source>
</evidence>
<dbReference type="InterPro" id="IPR050482">
    <property type="entry name" value="Sensor_HK_TwoCompSys"/>
</dbReference>
<dbReference type="GO" id="GO:0005737">
    <property type="term" value="C:cytoplasm"/>
    <property type="evidence" value="ECO:0007669"/>
    <property type="project" value="UniProtKB-SubCell"/>
</dbReference>
<evidence type="ECO:0000256" key="1">
    <source>
        <dbReference type="ARBA" id="ARBA00000085"/>
    </source>
</evidence>
<evidence type="ECO:0000256" key="20">
    <source>
        <dbReference type="SAM" id="Phobius"/>
    </source>
</evidence>
<dbReference type="InterPro" id="IPR036890">
    <property type="entry name" value="HATPase_C_sf"/>
</dbReference>
<dbReference type="PANTHER" id="PTHR24421:SF10">
    <property type="entry name" value="NITRATE_NITRITE SENSOR PROTEIN NARQ"/>
    <property type="match status" value="1"/>
</dbReference>
<keyword evidence="7" id="KW-0963">Cytoplasm</keyword>
<comment type="function">
    <text evidence="17">Member of the two-component regulatory system NreB/NreC involved in the control of dissimilatory nitrate/nitrite reduction in response to oxygen. NreB functions as a direct oxygen sensor histidine kinase which is autophosphorylated, in the absence of oxygen, probably at the conserved histidine residue, and transfers its phosphate group probably to a conserved aspartate residue of NreC. NreB/NreC activates the expression of the nitrate (narGHJI) and nitrite (nir) reductase operons, as well as the putative nitrate transporter gene narT.</text>
</comment>
<keyword evidence="20" id="KW-1133">Transmembrane helix</keyword>
<comment type="subcellular location">
    <subcellularLocation>
        <location evidence="3">Cytoplasm</location>
    </subcellularLocation>
</comment>
<comment type="cofactor">
    <cofactor evidence="2">
        <name>[4Fe-4S] cluster</name>
        <dbReference type="ChEBI" id="CHEBI:49883"/>
    </cofactor>
</comment>
<keyword evidence="10" id="KW-0479">Metal-binding</keyword>
<dbReference type="GO" id="GO:0016020">
    <property type="term" value="C:membrane"/>
    <property type="evidence" value="ECO:0007669"/>
    <property type="project" value="InterPro"/>
</dbReference>
<feature type="region of interest" description="Disordered" evidence="19">
    <location>
        <begin position="404"/>
        <end position="429"/>
    </location>
</feature>
<evidence type="ECO:0000256" key="18">
    <source>
        <dbReference type="ARBA" id="ARBA00030800"/>
    </source>
</evidence>
<dbReference type="Gene3D" id="1.20.5.1930">
    <property type="match status" value="1"/>
</dbReference>
<evidence type="ECO:0000256" key="16">
    <source>
        <dbReference type="ARBA" id="ARBA00023014"/>
    </source>
</evidence>
<dbReference type="InterPro" id="IPR003594">
    <property type="entry name" value="HATPase_dom"/>
</dbReference>
<comment type="catalytic activity">
    <reaction evidence="1">
        <text>ATP + protein L-histidine = ADP + protein N-phospho-L-histidine.</text>
        <dbReference type="EC" id="2.7.13.3"/>
    </reaction>
</comment>
<feature type="transmembrane region" description="Helical" evidence="20">
    <location>
        <begin position="81"/>
        <end position="114"/>
    </location>
</feature>
<keyword evidence="23" id="KW-1185">Reference proteome</keyword>
<gene>
    <name evidence="22" type="ORF">CBZ_22860</name>
</gene>
<name>A0A402DSU5_9CELL</name>
<keyword evidence="6" id="KW-0004">4Fe-4S</keyword>
<evidence type="ECO:0000256" key="2">
    <source>
        <dbReference type="ARBA" id="ARBA00001966"/>
    </source>
</evidence>
<evidence type="ECO:0000256" key="10">
    <source>
        <dbReference type="ARBA" id="ARBA00022723"/>
    </source>
</evidence>
<keyword evidence="20" id="KW-0812">Transmembrane</keyword>
<protein>
    <recommendedName>
        <fullName evidence="5">Oxygen sensor histidine kinase NreB</fullName>
        <ecNumber evidence="4">2.7.13.3</ecNumber>
    </recommendedName>
    <alternativeName>
        <fullName evidence="18">Nitrogen regulation protein B</fullName>
    </alternativeName>
</protein>
<feature type="compositionally biased region" description="Low complexity" evidence="19">
    <location>
        <begin position="404"/>
        <end position="416"/>
    </location>
</feature>
<dbReference type="Pfam" id="PF07730">
    <property type="entry name" value="HisKA_3"/>
    <property type="match status" value="1"/>
</dbReference>
<keyword evidence="8" id="KW-0597">Phosphoprotein</keyword>
<dbReference type="Pfam" id="PF02518">
    <property type="entry name" value="HATPase_c"/>
    <property type="match status" value="1"/>
</dbReference>
<dbReference type="Gene3D" id="3.30.565.10">
    <property type="entry name" value="Histidine kinase-like ATPase, C-terminal domain"/>
    <property type="match status" value="1"/>
</dbReference>
<dbReference type="AlphaFoldDB" id="A0A402DSU5"/>
<evidence type="ECO:0000256" key="4">
    <source>
        <dbReference type="ARBA" id="ARBA00012438"/>
    </source>
</evidence>
<dbReference type="GO" id="GO:0051539">
    <property type="term" value="F:4 iron, 4 sulfur cluster binding"/>
    <property type="evidence" value="ECO:0007669"/>
    <property type="project" value="UniProtKB-KW"/>
</dbReference>
<proteinExistence type="predicted"/>
<evidence type="ECO:0000256" key="3">
    <source>
        <dbReference type="ARBA" id="ARBA00004496"/>
    </source>
</evidence>
<evidence type="ECO:0000256" key="11">
    <source>
        <dbReference type="ARBA" id="ARBA00022741"/>
    </source>
</evidence>
<dbReference type="GO" id="GO:0000155">
    <property type="term" value="F:phosphorelay sensor kinase activity"/>
    <property type="evidence" value="ECO:0007669"/>
    <property type="project" value="InterPro"/>
</dbReference>
<dbReference type="PIRSF" id="PIRSF037434">
    <property type="entry name" value="STHK_ChrS"/>
    <property type="match status" value="1"/>
</dbReference>
<evidence type="ECO:0000256" key="17">
    <source>
        <dbReference type="ARBA" id="ARBA00024827"/>
    </source>
</evidence>
<dbReference type="EC" id="2.7.13.3" evidence="4"/>
<dbReference type="SUPFAM" id="SSF55874">
    <property type="entry name" value="ATPase domain of HSP90 chaperone/DNA topoisomerase II/histidine kinase"/>
    <property type="match status" value="1"/>
</dbReference>
<evidence type="ECO:0000256" key="13">
    <source>
        <dbReference type="ARBA" id="ARBA00022840"/>
    </source>
</evidence>
<dbReference type="PANTHER" id="PTHR24421">
    <property type="entry name" value="NITRATE/NITRITE SENSOR PROTEIN NARX-RELATED"/>
    <property type="match status" value="1"/>
</dbReference>
<reference evidence="22 23" key="1">
    <citation type="submission" date="2019-01" db="EMBL/GenBank/DDBJ databases">
        <title>Draft genome sequence of Cellulomonas takizawaensis strain TKZ-21.</title>
        <authorList>
            <person name="Yamamura H."/>
            <person name="Hayashi T."/>
            <person name="Hamada M."/>
            <person name="Serisawa Y."/>
            <person name="Matsuyama K."/>
            <person name="Nakagawa Y."/>
            <person name="Otoguro M."/>
            <person name="Yanagida F."/>
            <person name="Hayakawa M."/>
        </authorList>
    </citation>
    <scope>NUCLEOTIDE SEQUENCE [LARGE SCALE GENOMIC DNA]</scope>
    <source>
        <strain evidence="22 23">NBRC12680</strain>
    </source>
</reference>
<dbReference type="InterPro" id="IPR005467">
    <property type="entry name" value="His_kinase_dom"/>
</dbReference>
<evidence type="ECO:0000256" key="8">
    <source>
        <dbReference type="ARBA" id="ARBA00022553"/>
    </source>
</evidence>
<keyword evidence="13" id="KW-0067">ATP-binding</keyword>
<keyword evidence="16" id="KW-0411">Iron-sulfur</keyword>
<feature type="transmembrane region" description="Helical" evidence="20">
    <location>
        <begin position="48"/>
        <end position="65"/>
    </location>
</feature>
<evidence type="ECO:0000256" key="15">
    <source>
        <dbReference type="ARBA" id="ARBA00023012"/>
    </source>
</evidence>
<dbReference type="GO" id="GO:0005524">
    <property type="term" value="F:ATP binding"/>
    <property type="evidence" value="ECO:0007669"/>
    <property type="project" value="UniProtKB-KW"/>
</dbReference>
<evidence type="ECO:0000256" key="5">
    <source>
        <dbReference type="ARBA" id="ARBA00017322"/>
    </source>
</evidence>
<dbReference type="EMBL" id="BIMR01000187">
    <property type="protein sequence ID" value="GCE77230.1"/>
    <property type="molecule type" value="Genomic_DNA"/>
</dbReference>
<keyword evidence="11" id="KW-0547">Nucleotide-binding</keyword>
<evidence type="ECO:0000313" key="23">
    <source>
        <dbReference type="Proteomes" id="UP000289954"/>
    </source>
</evidence>
<feature type="transmembrane region" description="Helical" evidence="20">
    <location>
        <begin position="149"/>
        <end position="172"/>
    </location>
</feature>
<evidence type="ECO:0000313" key="22">
    <source>
        <dbReference type="EMBL" id="GCE77230.1"/>
    </source>
</evidence>
<dbReference type="CDD" id="cd16917">
    <property type="entry name" value="HATPase_UhpB-NarQ-NarX-like"/>
    <property type="match status" value="1"/>
</dbReference>
<keyword evidence="9" id="KW-0808">Transferase</keyword>
<evidence type="ECO:0000256" key="7">
    <source>
        <dbReference type="ARBA" id="ARBA00022490"/>
    </source>
</evidence>
<dbReference type="Proteomes" id="UP000289954">
    <property type="component" value="Unassembled WGS sequence"/>
</dbReference>
<dbReference type="InterPro" id="IPR004358">
    <property type="entry name" value="Sig_transdc_His_kin-like_C"/>
</dbReference>
<dbReference type="GO" id="GO:0046872">
    <property type="term" value="F:metal ion binding"/>
    <property type="evidence" value="ECO:0007669"/>
    <property type="project" value="UniProtKB-KW"/>
</dbReference>
<evidence type="ECO:0000256" key="6">
    <source>
        <dbReference type="ARBA" id="ARBA00022485"/>
    </source>
</evidence>
<evidence type="ECO:0000256" key="19">
    <source>
        <dbReference type="SAM" id="MobiDB-lite"/>
    </source>
</evidence>
<feature type="transmembrane region" description="Helical" evidence="20">
    <location>
        <begin position="120"/>
        <end position="137"/>
    </location>
</feature>
<keyword evidence="20" id="KW-0472">Membrane</keyword>
<dbReference type="InterPro" id="IPR017205">
    <property type="entry name" value="Sig_transdc_His_kinase_ChrS"/>
</dbReference>
<accession>A0A402DSU5</accession>
<keyword evidence="14" id="KW-0408">Iron</keyword>
<keyword evidence="12" id="KW-0418">Kinase</keyword>
<dbReference type="PROSITE" id="PS50109">
    <property type="entry name" value="HIS_KIN"/>
    <property type="match status" value="1"/>
</dbReference>
<evidence type="ECO:0000259" key="21">
    <source>
        <dbReference type="PROSITE" id="PS50109"/>
    </source>
</evidence>
<feature type="domain" description="Histidine kinase" evidence="21">
    <location>
        <begin position="317"/>
        <end position="403"/>
    </location>
</feature>
<feature type="transmembrane region" description="Helical" evidence="20">
    <location>
        <begin position="21"/>
        <end position="42"/>
    </location>
</feature>
<dbReference type="PRINTS" id="PR00344">
    <property type="entry name" value="BCTRLSENSOR"/>
</dbReference>
<comment type="caution">
    <text evidence="22">The sequence shown here is derived from an EMBL/GenBank/DDBJ whole genome shotgun (WGS) entry which is preliminary data.</text>
</comment>
<dbReference type="OrthoDB" id="144293at2"/>
<evidence type="ECO:0000256" key="9">
    <source>
        <dbReference type="ARBA" id="ARBA00022679"/>
    </source>
</evidence>
<dbReference type="InterPro" id="IPR011712">
    <property type="entry name" value="Sig_transdc_His_kin_sub3_dim/P"/>
</dbReference>